<evidence type="ECO:0008006" key="4">
    <source>
        <dbReference type="Google" id="ProtNLM"/>
    </source>
</evidence>
<comment type="caution">
    <text evidence="2">The sequence shown here is derived from an EMBL/GenBank/DDBJ whole genome shotgun (WGS) entry which is preliminary data.</text>
</comment>
<dbReference type="Proteomes" id="UP001079430">
    <property type="component" value="Unassembled WGS sequence"/>
</dbReference>
<evidence type="ECO:0000256" key="1">
    <source>
        <dbReference type="SAM" id="MobiDB-lite"/>
    </source>
</evidence>
<protein>
    <recommendedName>
        <fullName evidence="4">Transposase</fullName>
    </recommendedName>
</protein>
<accession>A0ABT4KC27</accession>
<evidence type="ECO:0000313" key="3">
    <source>
        <dbReference type="Proteomes" id="UP001079430"/>
    </source>
</evidence>
<name>A0ABT4KC27_9HYPH</name>
<reference evidence="2" key="1">
    <citation type="submission" date="2022-10" db="EMBL/GenBank/DDBJ databases">
        <title>Whole genome sequencing of three plant growth promoting bacteria isolated from Vachellia tortilis subsp. raddiana in Morocco.</title>
        <authorList>
            <person name="Hnini M."/>
            <person name="Zouagui R."/>
            <person name="Zouagui H."/>
            <person name="Chemao Elfihri M.-W."/>
            <person name="Ibrahimi A."/>
            <person name="Sbabou L."/>
            <person name="Aurag J."/>
        </authorList>
    </citation>
    <scope>NUCLEOTIDE SEQUENCE</scope>
    <source>
        <strain evidence="2">LMR678</strain>
    </source>
</reference>
<keyword evidence="3" id="KW-1185">Reference proteome</keyword>
<evidence type="ECO:0000313" key="2">
    <source>
        <dbReference type="EMBL" id="MCZ4089385.1"/>
    </source>
</evidence>
<sequence length="150" mass="16709">MAVITAIERFASKSRERQALILDLFQRIGTVLLGQQLQFPQAPLIFGLGNRAGFAGSTKRRQLGLHRNRLLVGHLQSGGRLLPIDGRIRGEFRCRTASGKGARKEQTQNPKNRALFSDDKHAGDDPCFAARRWTSAPHARKRHADDTLTT</sequence>
<organism evidence="2 3">
    <name type="scientific">Sinorhizobium psoraleae</name>
    <dbReference type="NCBI Taxonomy" id="520838"/>
    <lineage>
        <taxon>Bacteria</taxon>
        <taxon>Pseudomonadati</taxon>
        <taxon>Pseudomonadota</taxon>
        <taxon>Alphaproteobacteria</taxon>
        <taxon>Hyphomicrobiales</taxon>
        <taxon>Rhizobiaceae</taxon>
        <taxon>Sinorhizobium/Ensifer group</taxon>
        <taxon>Sinorhizobium</taxon>
    </lineage>
</organism>
<gene>
    <name evidence="2" type="ORF">O3W52_04740</name>
</gene>
<feature type="region of interest" description="Disordered" evidence="1">
    <location>
        <begin position="96"/>
        <end position="122"/>
    </location>
</feature>
<dbReference type="EMBL" id="JAPVOI010000004">
    <property type="protein sequence ID" value="MCZ4089385.1"/>
    <property type="molecule type" value="Genomic_DNA"/>
</dbReference>
<proteinExistence type="predicted"/>